<feature type="compositionally biased region" description="Low complexity" evidence="1">
    <location>
        <begin position="326"/>
        <end position="343"/>
    </location>
</feature>
<feature type="domain" description="SprT-like" evidence="2">
    <location>
        <begin position="93"/>
        <end position="199"/>
    </location>
</feature>
<accession>A0A6G1HA93</accession>
<evidence type="ECO:0000256" key="1">
    <source>
        <dbReference type="SAM" id="MobiDB-lite"/>
    </source>
</evidence>
<gene>
    <name evidence="3" type="ORF">K402DRAFT_460623</name>
</gene>
<evidence type="ECO:0000313" key="4">
    <source>
        <dbReference type="Proteomes" id="UP000800041"/>
    </source>
</evidence>
<reference evidence="3" key="1">
    <citation type="journal article" date="2020" name="Stud. Mycol.">
        <title>101 Dothideomycetes genomes: a test case for predicting lifestyles and emergence of pathogens.</title>
        <authorList>
            <person name="Haridas S."/>
            <person name="Albert R."/>
            <person name="Binder M."/>
            <person name="Bloem J."/>
            <person name="Labutti K."/>
            <person name="Salamov A."/>
            <person name="Andreopoulos B."/>
            <person name="Baker S."/>
            <person name="Barry K."/>
            <person name="Bills G."/>
            <person name="Bluhm B."/>
            <person name="Cannon C."/>
            <person name="Castanera R."/>
            <person name="Culley D."/>
            <person name="Daum C."/>
            <person name="Ezra D."/>
            <person name="Gonzalez J."/>
            <person name="Henrissat B."/>
            <person name="Kuo A."/>
            <person name="Liang C."/>
            <person name="Lipzen A."/>
            <person name="Lutzoni F."/>
            <person name="Magnuson J."/>
            <person name="Mondo S."/>
            <person name="Nolan M."/>
            <person name="Ohm R."/>
            <person name="Pangilinan J."/>
            <person name="Park H.-J."/>
            <person name="Ramirez L."/>
            <person name="Alfaro M."/>
            <person name="Sun H."/>
            <person name="Tritt A."/>
            <person name="Yoshinaga Y."/>
            <person name="Zwiers L.-H."/>
            <person name="Turgeon B."/>
            <person name="Goodwin S."/>
            <person name="Spatafora J."/>
            <person name="Crous P."/>
            <person name="Grigoriev I."/>
        </authorList>
    </citation>
    <scope>NUCLEOTIDE SEQUENCE</scope>
    <source>
        <strain evidence="3">CBS 113979</strain>
    </source>
</reference>
<dbReference type="Pfam" id="PF10263">
    <property type="entry name" value="SprT-like"/>
    <property type="match status" value="1"/>
</dbReference>
<dbReference type="AlphaFoldDB" id="A0A6G1HA93"/>
<dbReference type="Proteomes" id="UP000800041">
    <property type="component" value="Unassembled WGS sequence"/>
</dbReference>
<name>A0A6G1HA93_9PEZI</name>
<protein>
    <recommendedName>
        <fullName evidence="2">SprT-like domain-containing protein</fullName>
    </recommendedName>
</protein>
<organism evidence="3 4">
    <name type="scientific">Aulographum hederae CBS 113979</name>
    <dbReference type="NCBI Taxonomy" id="1176131"/>
    <lineage>
        <taxon>Eukaryota</taxon>
        <taxon>Fungi</taxon>
        <taxon>Dikarya</taxon>
        <taxon>Ascomycota</taxon>
        <taxon>Pezizomycotina</taxon>
        <taxon>Dothideomycetes</taxon>
        <taxon>Pleosporomycetidae</taxon>
        <taxon>Aulographales</taxon>
        <taxon>Aulographaceae</taxon>
    </lineage>
</organism>
<dbReference type="EMBL" id="ML977143">
    <property type="protein sequence ID" value="KAF1989868.1"/>
    <property type="molecule type" value="Genomic_DNA"/>
</dbReference>
<dbReference type="OrthoDB" id="5236983at2759"/>
<keyword evidence="4" id="KW-1185">Reference proteome</keyword>
<feature type="region of interest" description="Disordered" evidence="1">
    <location>
        <begin position="326"/>
        <end position="363"/>
    </location>
</feature>
<evidence type="ECO:0000313" key="3">
    <source>
        <dbReference type="EMBL" id="KAF1989868.1"/>
    </source>
</evidence>
<sequence length="742" mass="84535">MNQLTLYNNRLALGEPRALRRYSSPFIDDHRDSYLFADRSPFREYNPPYRWDIETATAYLVGHLIKNGDQAAAALDLFRRRLPEFEDKILLPEQMFPDLNKYVFADKISRSTDVEWRPLAPDLSGKTYPRRHAQCPVIVLNTENHVNTAYRDDVIGTMIHQMIHAYFISVCPIPSEGPDVRRNHGKHFGKIVYEIKKLARRRLEGHFPLEFGHHLLANEWDDWEMTGPYGRSFEDEDDDEWTIPDDTVCHSRVRRIDPEEIDDWFESKCEGKLLPQNVHVLGAGNLVSTKRSDLGSQSSYVELLWDGKSIFVARITLSRYPDSGFSRKFRSSSSSDNSLSLSRHSNRQDVYTQSKDRTLSLPGPRTGCTEDIVIALLTFLTSDTFNPDSTTLRDDDLRGPPLVREYCREWPRYLLTNLRLYKLAKKIDFDELATVALDRLKHMPYTHNDAMEAMTEVYNNGSSATSDRPDEKLRDWAKSFMKAYATPSPLASALSASNVGKMRKDPDLYGAYKLLYQKGGPFQQDVDDAIRHLESQPPGAPDKPTLQDLAMDILRSKNGHNLLTNHPWPGPLNQFVSRDSIFRSFLDTSTSSSISPLRALLGTPSHAPSLFSKPEYRDGRFWSMDVVNGLKAVFSEHEKRWRLYESPHQNLFIAGGRSGGGGNGGGQTTVVLPQIMAAPMQQQQQMPQTVNVRLQSPQTQGGLFYRTVRAPPVVPLAARLVPPVRGISPEPRYLDEEYCYHR</sequence>
<dbReference type="InterPro" id="IPR006640">
    <property type="entry name" value="SprT-like_domain"/>
</dbReference>
<dbReference type="GO" id="GO:0006950">
    <property type="term" value="P:response to stress"/>
    <property type="evidence" value="ECO:0007669"/>
    <property type="project" value="UniProtKB-ARBA"/>
</dbReference>
<proteinExistence type="predicted"/>
<evidence type="ECO:0000259" key="2">
    <source>
        <dbReference type="Pfam" id="PF10263"/>
    </source>
</evidence>